<dbReference type="PANTHER" id="PTHR45663">
    <property type="entry name" value="GEO12009P1"/>
    <property type="match status" value="1"/>
</dbReference>
<accession>Q0W5E6</accession>
<dbReference type="PIRSF" id="PIRSF000077">
    <property type="entry name" value="Thioredoxin"/>
    <property type="match status" value="1"/>
</dbReference>
<feature type="site" description="Contributes to redox potential value" evidence="5">
    <location>
        <position position="37"/>
    </location>
</feature>
<dbReference type="NCBIfam" id="TIGR01068">
    <property type="entry name" value="thioredoxin"/>
    <property type="match status" value="1"/>
</dbReference>
<gene>
    <name evidence="8" type="primary">trxA-1</name>
    <name evidence="8" type="ORF">RCIX1079</name>
</gene>
<keyword evidence="4 6" id="KW-0676">Redox-active center</keyword>
<keyword evidence="9" id="KW-1185">Reference proteome</keyword>
<keyword evidence="2" id="KW-0249">Electron transport</keyword>
<evidence type="ECO:0000256" key="6">
    <source>
        <dbReference type="PIRSR" id="PIRSR000077-4"/>
    </source>
</evidence>
<feature type="active site" description="Nucleophile" evidence="5">
    <location>
        <position position="38"/>
    </location>
</feature>
<dbReference type="RefSeq" id="WP_012036127.1">
    <property type="nucleotide sequence ID" value="NC_009464.1"/>
</dbReference>
<dbReference type="Proteomes" id="UP000000663">
    <property type="component" value="Chromosome"/>
</dbReference>
<feature type="site" description="Deprotonates C-terminal active site Cys" evidence="5">
    <location>
        <position position="29"/>
    </location>
</feature>
<organism evidence="8 9">
    <name type="scientific">Methanocella arvoryzae (strain DSM 22066 / NBRC 105507 / MRE50)</name>
    <dbReference type="NCBI Taxonomy" id="351160"/>
    <lineage>
        <taxon>Archaea</taxon>
        <taxon>Methanobacteriati</taxon>
        <taxon>Methanobacteriota</taxon>
        <taxon>Stenosarchaea group</taxon>
        <taxon>Methanomicrobia</taxon>
        <taxon>Methanocellales</taxon>
        <taxon>Methanocellaceae</taxon>
        <taxon>Methanocella</taxon>
    </lineage>
</organism>
<keyword evidence="1" id="KW-0813">Transport</keyword>
<dbReference type="STRING" id="351160.RCIX1079"/>
<feature type="domain" description="Thioredoxin" evidence="7">
    <location>
        <begin position="1"/>
        <end position="111"/>
    </location>
</feature>
<dbReference type="SUPFAM" id="SSF52833">
    <property type="entry name" value="Thioredoxin-like"/>
    <property type="match status" value="1"/>
</dbReference>
<dbReference type="InterPro" id="IPR017937">
    <property type="entry name" value="Thioredoxin_CS"/>
</dbReference>
<dbReference type="AlphaFoldDB" id="Q0W5E6"/>
<evidence type="ECO:0000256" key="5">
    <source>
        <dbReference type="PIRSR" id="PIRSR000077-1"/>
    </source>
</evidence>
<dbReference type="CDD" id="cd02947">
    <property type="entry name" value="TRX_family"/>
    <property type="match status" value="1"/>
</dbReference>
<dbReference type="GO" id="GO:0005737">
    <property type="term" value="C:cytoplasm"/>
    <property type="evidence" value="ECO:0007669"/>
    <property type="project" value="TreeGrafter"/>
</dbReference>
<dbReference type="Gene3D" id="3.40.30.10">
    <property type="entry name" value="Glutaredoxin"/>
    <property type="match status" value="1"/>
</dbReference>
<feature type="site" description="Contributes to redox potential value" evidence="5">
    <location>
        <position position="36"/>
    </location>
</feature>
<feature type="active site" description="Nucleophile" evidence="5">
    <location>
        <position position="35"/>
    </location>
</feature>
<sequence length="113" mass="12707">MAETSKFVTDLTDATFDDAVKSSSLAVIDCWAPWCGPCRMLAPTIETLAQEYEGKVKFYKLNTDESTRVVQQFKIFSIPTLLIFAKGKQVDTIVGAVPRQYIESRLQPLLENQ</sequence>
<dbReference type="EMBL" id="AM114193">
    <property type="protein sequence ID" value="CAJ36397.1"/>
    <property type="molecule type" value="Genomic_DNA"/>
</dbReference>
<evidence type="ECO:0000256" key="2">
    <source>
        <dbReference type="ARBA" id="ARBA00022982"/>
    </source>
</evidence>
<dbReference type="InterPro" id="IPR036249">
    <property type="entry name" value="Thioredoxin-like_sf"/>
</dbReference>
<feature type="disulfide bond" description="Redox-active" evidence="6">
    <location>
        <begin position="35"/>
        <end position="38"/>
    </location>
</feature>
<dbReference type="InterPro" id="IPR005746">
    <property type="entry name" value="Thioredoxin"/>
</dbReference>
<dbReference type="GeneID" id="5145361"/>
<dbReference type="InterPro" id="IPR013766">
    <property type="entry name" value="Thioredoxin_domain"/>
</dbReference>
<dbReference type="OrthoDB" id="35385at2157"/>
<dbReference type="FunFam" id="3.40.30.10:FF:000001">
    <property type="entry name" value="Thioredoxin"/>
    <property type="match status" value="1"/>
</dbReference>
<dbReference type="PROSITE" id="PS51352">
    <property type="entry name" value="THIOREDOXIN_2"/>
    <property type="match status" value="1"/>
</dbReference>
<dbReference type="GO" id="GO:0015035">
    <property type="term" value="F:protein-disulfide reductase activity"/>
    <property type="evidence" value="ECO:0007669"/>
    <property type="project" value="InterPro"/>
</dbReference>
<reference evidence="8 9" key="1">
    <citation type="journal article" date="2006" name="Science">
        <title>Genome of rice cluster I archaea -- the key methane producers in the rice rhizosphere.</title>
        <authorList>
            <person name="Erkel C."/>
            <person name="Kube M."/>
            <person name="Reinhardt R."/>
            <person name="Liesack W."/>
        </authorList>
    </citation>
    <scope>NUCLEOTIDE SEQUENCE [LARGE SCALE GENOMIC DNA]</scope>
    <source>
        <strain evidence="9">DSM 22066 / NBRC 105507 / MRE50</strain>
    </source>
</reference>
<evidence type="ECO:0000313" key="8">
    <source>
        <dbReference type="EMBL" id="CAJ36397.1"/>
    </source>
</evidence>
<proteinExistence type="predicted"/>
<evidence type="ECO:0000256" key="1">
    <source>
        <dbReference type="ARBA" id="ARBA00022448"/>
    </source>
</evidence>
<dbReference type="PRINTS" id="PR00421">
    <property type="entry name" value="THIOREDOXIN"/>
</dbReference>
<protein>
    <submittedName>
        <fullName evidence="8">Thioredoxin</fullName>
    </submittedName>
</protein>
<dbReference type="KEGG" id="rci:RCIX1079"/>
<evidence type="ECO:0000256" key="4">
    <source>
        <dbReference type="ARBA" id="ARBA00023284"/>
    </source>
</evidence>
<evidence type="ECO:0000256" key="3">
    <source>
        <dbReference type="ARBA" id="ARBA00023157"/>
    </source>
</evidence>
<dbReference type="PATRIC" id="fig|351160.9.peg.1841"/>
<dbReference type="PROSITE" id="PS00194">
    <property type="entry name" value="THIOREDOXIN_1"/>
    <property type="match status" value="1"/>
</dbReference>
<evidence type="ECO:0000259" key="7">
    <source>
        <dbReference type="PROSITE" id="PS51352"/>
    </source>
</evidence>
<keyword evidence="3 6" id="KW-1015">Disulfide bond</keyword>
<evidence type="ECO:0000313" key="9">
    <source>
        <dbReference type="Proteomes" id="UP000000663"/>
    </source>
</evidence>
<dbReference type="PANTHER" id="PTHR45663:SF11">
    <property type="entry name" value="GEO12009P1"/>
    <property type="match status" value="1"/>
</dbReference>
<dbReference type="eggNOG" id="arCOG01972">
    <property type="taxonomic scope" value="Archaea"/>
</dbReference>
<dbReference type="Pfam" id="PF00085">
    <property type="entry name" value="Thioredoxin"/>
    <property type="match status" value="1"/>
</dbReference>
<name>Q0W5E6_METAR</name>